<protein>
    <recommendedName>
        <fullName evidence="1 2">Sodium/glutamate symporter</fullName>
    </recommendedName>
</protein>
<feature type="transmembrane region" description="Helical" evidence="1">
    <location>
        <begin position="348"/>
        <end position="369"/>
    </location>
</feature>
<dbReference type="InterPro" id="IPR004445">
    <property type="entry name" value="GltS"/>
</dbReference>
<evidence type="ECO:0000313" key="3">
    <source>
        <dbReference type="EMBL" id="AHY44732.1"/>
    </source>
</evidence>
<feature type="transmembrane region" description="Helical" evidence="1">
    <location>
        <begin position="164"/>
        <end position="188"/>
    </location>
</feature>
<evidence type="ECO:0000313" key="4">
    <source>
        <dbReference type="Proteomes" id="UP000025238"/>
    </source>
</evidence>
<proteinExistence type="inferred from homology"/>
<keyword evidence="1" id="KW-0997">Cell inner membrane</keyword>
<dbReference type="PATRIC" id="fig|316.97.peg.4107"/>
<dbReference type="NCBIfam" id="TIGR00210">
    <property type="entry name" value="gltS"/>
    <property type="match status" value="1"/>
</dbReference>
<feature type="transmembrane region" description="Helical" evidence="1">
    <location>
        <begin position="131"/>
        <end position="152"/>
    </location>
</feature>
<name>A0A023WWY3_STUST</name>
<feature type="transmembrane region" description="Helical" evidence="1">
    <location>
        <begin position="287"/>
        <end position="307"/>
    </location>
</feature>
<comment type="similarity">
    <text evidence="1">Belongs to the glutamate:Na(+) symporter (ESS) (TC 2.A.27) family.</text>
</comment>
<dbReference type="AlphaFoldDB" id="A0A023WWY3"/>
<sequence>MQDNTFLVEGLVSFTLAIMLLFAGKRLAQRYEPLGRYSIPEPVLGGFLCAAVTAVLFYILDIEVVFDLEVRDVLLLYFFAGIGLKSDIRNLVKGGRPLLILLVLASVFIVLQNLLSMGVASGFGLDPRAGLMLGSISLTGGVGTTLAWAPLFTEQLGIENAMELGIASNTVGLIAACCIGGPIANYLIRRHALTPSRDSDLEVGVPATSADISAPISHYDILWAWMWLNMTLMLGHGFNLLLLNSGITLPSFVSCLLAGIVIRNLLQAAIGGQRIKHWSGAGQGLALISDICLGMFLVMALMGLQLWQLGGVLVFVVTALTLQITLTILYTVLLVFRCMGRNYEASVIAAGFGGIALGSTATAIVNMTAVTQRYGAAHQAFIIVPLVCGFFIDIVNALIISLMSGI</sequence>
<dbReference type="HAMAP" id="MF_02062">
    <property type="entry name" value="GltS"/>
    <property type="match status" value="1"/>
</dbReference>
<comment type="subcellular location">
    <subcellularLocation>
        <location evidence="1">Cell inner membrane</location>
        <topology evidence="1">Multi-pass membrane protein</topology>
    </subcellularLocation>
</comment>
<keyword evidence="1" id="KW-0769">Symport</keyword>
<keyword evidence="1" id="KW-0029">Amino-acid transport</keyword>
<dbReference type="GO" id="GO:0015501">
    <property type="term" value="F:glutamate:sodium symporter activity"/>
    <property type="evidence" value="ECO:0007669"/>
    <property type="project" value="UniProtKB-UniRule"/>
</dbReference>
<feature type="transmembrane region" description="Helical" evidence="1">
    <location>
        <begin position="6"/>
        <end position="23"/>
    </location>
</feature>
<feature type="transmembrane region" description="Helical" evidence="1">
    <location>
        <begin position="247"/>
        <end position="266"/>
    </location>
</feature>
<feature type="transmembrane region" description="Helical" evidence="1">
    <location>
        <begin position="98"/>
        <end position="119"/>
    </location>
</feature>
<keyword evidence="1" id="KW-0915">Sodium</keyword>
<dbReference type="KEGG" id="pstu:UIB01_20530"/>
<feature type="transmembrane region" description="Helical" evidence="1">
    <location>
        <begin position="381"/>
        <end position="403"/>
    </location>
</feature>
<gene>
    <name evidence="1" type="primary">gltS</name>
    <name evidence="3" type="ORF">UIB01_20530</name>
</gene>
<evidence type="ECO:0000256" key="1">
    <source>
        <dbReference type="HAMAP-Rule" id="MF_02062"/>
    </source>
</evidence>
<feature type="transmembrane region" description="Helical" evidence="1">
    <location>
        <begin position="313"/>
        <end position="336"/>
    </location>
</feature>
<dbReference type="GeneID" id="78554700"/>
<keyword evidence="1" id="KW-0472">Membrane</keyword>
<dbReference type="GO" id="GO:0015813">
    <property type="term" value="P:L-glutamate transmembrane transport"/>
    <property type="evidence" value="ECO:0007669"/>
    <property type="project" value="UniProtKB-UniRule"/>
</dbReference>
<dbReference type="RefSeq" id="WP_010563430.1">
    <property type="nucleotide sequence ID" value="NZ_JAOEAF010000023.1"/>
</dbReference>
<dbReference type="PANTHER" id="PTHR36178">
    <property type="entry name" value="SLR0625 PROTEIN"/>
    <property type="match status" value="1"/>
</dbReference>
<evidence type="ECO:0000256" key="2">
    <source>
        <dbReference type="NCBIfam" id="TIGR00210"/>
    </source>
</evidence>
<keyword evidence="1" id="KW-1133">Transmembrane helix</keyword>
<feature type="transmembrane region" description="Helical" evidence="1">
    <location>
        <begin position="43"/>
        <end position="60"/>
    </location>
</feature>
<dbReference type="GO" id="GO:0005886">
    <property type="term" value="C:plasma membrane"/>
    <property type="evidence" value="ECO:0007669"/>
    <property type="project" value="UniProtKB-SubCell"/>
</dbReference>
<keyword evidence="1" id="KW-1003">Cell membrane</keyword>
<dbReference type="PANTHER" id="PTHR36178:SF1">
    <property type="entry name" value="SODIUM_GLUTAMATE SYMPORTER"/>
    <property type="match status" value="1"/>
</dbReference>
<keyword evidence="1" id="KW-0406">Ion transport</keyword>
<keyword evidence="1" id="KW-0739">Sodium transport</keyword>
<reference evidence="3 4" key="1">
    <citation type="submission" date="2014-03" db="EMBL/GenBank/DDBJ databases">
        <title>Complete genome sequence of Pseudomonas stutzeri 19SMN4.</title>
        <authorList>
            <person name="Brunet-Galmes I."/>
            <person name="Nogales B."/>
            <person name="Busquets A."/>
            <person name="Pena A."/>
            <person name="Gomila M."/>
            <person name="Garcia-Valdes E."/>
            <person name="Lalucat J."/>
            <person name="Bennasar A."/>
            <person name="Bosch R."/>
        </authorList>
    </citation>
    <scope>NUCLEOTIDE SEQUENCE [LARGE SCALE GENOMIC DNA]</scope>
    <source>
        <strain evidence="3 4">19SMN4</strain>
    </source>
</reference>
<dbReference type="Pfam" id="PF03616">
    <property type="entry name" value="Glt_symporter"/>
    <property type="match status" value="1"/>
</dbReference>
<comment type="function">
    <text evidence="1">Catalyzes the sodium-dependent transport of glutamate.</text>
</comment>
<organism evidence="3 4">
    <name type="scientific">Stutzerimonas stutzeri</name>
    <name type="common">Pseudomonas stutzeri</name>
    <dbReference type="NCBI Taxonomy" id="316"/>
    <lineage>
        <taxon>Bacteria</taxon>
        <taxon>Pseudomonadati</taxon>
        <taxon>Pseudomonadota</taxon>
        <taxon>Gammaproteobacteria</taxon>
        <taxon>Pseudomonadales</taxon>
        <taxon>Pseudomonadaceae</taxon>
        <taxon>Stutzerimonas</taxon>
    </lineage>
</organism>
<keyword evidence="1" id="KW-0813">Transport</keyword>
<dbReference type="EMBL" id="CP007509">
    <property type="protein sequence ID" value="AHY44732.1"/>
    <property type="molecule type" value="Genomic_DNA"/>
</dbReference>
<keyword evidence="1" id="KW-0812">Transmembrane</keyword>
<dbReference type="Proteomes" id="UP000025238">
    <property type="component" value="Chromosome"/>
</dbReference>
<accession>A0A023WWY3</accession>